<keyword evidence="2" id="KW-1133">Transmembrane helix</keyword>
<evidence type="ECO:0000256" key="2">
    <source>
        <dbReference type="SAM" id="Phobius"/>
    </source>
</evidence>
<evidence type="ECO:0000256" key="3">
    <source>
        <dbReference type="SAM" id="SignalP"/>
    </source>
</evidence>
<dbReference type="EMBL" id="NEDP02005305">
    <property type="protein sequence ID" value="OWF42218.1"/>
    <property type="molecule type" value="Genomic_DNA"/>
</dbReference>
<feature type="compositionally biased region" description="Polar residues" evidence="1">
    <location>
        <begin position="272"/>
        <end position="284"/>
    </location>
</feature>
<feature type="region of interest" description="Disordered" evidence="1">
    <location>
        <begin position="245"/>
        <end position="303"/>
    </location>
</feature>
<dbReference type="AlphaFoldDB" id="A0A210Q0G2"/>
<evidence type="ECO:0000313" key="5">
    <source>
        <dbReference type="Proteomes" id="UP000242188"/>
    </source>
</evidence>
<sequence>MVQICLTMMMVKRSWTFVHVLLLGLVVISTVGLVTADQSNCQLSFPEMTSASEESHANVTESHVQNCDIYSNILSMMEELNIITIKTSSCYAMKWISRQVASKSPSDRSRGITITFQIEEHFDSSLKTNSSSGQAGLPGMKSAGSVTTTICHSSGVRPGFKGQQSMAMVHVNSTGENGGNSNASAILVPTKNNGDNKKDPGLSHTQVVVIATCSAVIGTFFIVAAVLRIRNYMKRWREQQIVAPPDYHPCLGQPPRGPQKEAQEAVSRESNAKTANRQSSSTVKGGNRYYPVNNHGAPSSPTMSPKHCFLDSNPVLVVTAPSPIPPSPSDSHASIQFIDEEADKDITPQPCPAAEAPVEKELSPVKSPSPISVDSISSEGEVEYSNSLYNMDDCLGNYDNEVDMDTSSTTPDEDLKQNGSSVTSEAGNMNSNGLASDDPSSSLSSPPSSPLSENTAQTYDNNTQNNTDSCGNLINLTSLPDNLDIIRPTSLPSNTQTDITDNGSVQSEMNLTRNGAIATDNRACET</sequence>
<comment type="caution">
    <text evidence="4">The sequence shown here is derived from an EMBL/GenBank/DDBJ whole genome shotgun (WGS) entry which is preliminary data.</text>
</comment>
<feature type="region of interest" description="Disordered" evidence="1">
    <location>
        <begin position="396"/>
        <end position="473"/>
    </location>
</feature>
<feature type="signal peptide" evidence="3">
    <location>
        <begin position="1"/>
        <end position="36"/>
    </location>
</feature>
<feature type="compositionally biased region" description="Basic and acidic residues" evidence="1">
    <location>
        <begin position="258"/>
        <end position="271"/>
    </location>
</feature>
<feature type="compositionally biased region" description="Low complexity" evidence="1">
    <location>
        <begin position="364"/>
        <end position="378"/>
    </location>
</feature>
<feature type="compositionally biased region" description="Polar residues" evidence="1">
    <location>
        <begin position="417"/>
        <end position="434"/>
    </location>
</feature>
<feature type="compositionally biased region" description="Low complexity" evidence="1">
    <location>
        <begin position="436"/>
        <end position="468"/>
    </location>
</feature>
<gene>
    <name evidence="4" type="ORF">KP79_PYT21276</name>
</gene>
<accession>A0A210Q0G2</accession>
<keyword evidence="5" id="KW-1185">Reference proteome</keyword>
<feature type="region of interest" description="Disordered" evidence="1">
    <location>
        <begin position="345"/>
        <end position="379"/>
    </location>
</feature>
<organism evidence="4 5">
    <name type="scientific">Mizuhopecten yessoensis</name>
    <name type="common">Japanese scallop</name>
    <name type="synonym">Patinopecten yessoensis</name>
    <dbReference type="NCBI Taxonomy" id="6573"/>
    <lineage>
        <taxon>Eukaryota</taxon>
        <taxon>Metazoa</taxon>
        <taxon>Spiralia</taxon>
        <taxon>Lophotrochozoa</taxon>
        <taxon>Mollusca</taxon>
        <taxon>Bivalvia</taxon>
        <taxon>Autobranchia</taxon>
        <taxon>Pteriomorphia</taxon>
        <taxon>Pectinida</taxon>
        <taxon>Pectinoidea</taxon>
        <taxon>Pectinidae</taxon>
        <taxon>Mizuhopecten</taxon>
    </lineage>
</organism>
<keyword evidence="2" id="KW-0812">Transmembrane</keyword>
<evidence type="ECO:0000256" key="1">
    <source>
        <dbReference type="SAM" id="MobiDB-lite"/>
    </source>
</evidence>
<name>A0A210Q0G2_MIZYE</name>
<reference evidence="4 5" key="1">
    <citation type="journal article" date="2017" name="Nat. Ecol. Evol.">
        <title>Scallop genome provides insights into evolution of bilaterian karyotype and development.</title>
        <authorList>
            <person name="Wang S."/>
            <person name="Zhang J."/>
            <person name="Jiao W."/>
            <person name="Li J."/>
            <person name="Xun X."/>
            <person name="Sun Y."/>
            <person name="Guo X."/>
            <person name="Huan P."/>
            <person name="Dong B."/>
            <person name="Zhang L."/>
            <person name="Hu X."/>
            <person name="Sun X."/>
            <person name="Wang J."/>
            <person name="Zhao C."/>
            <person name="Wang Y."/>
            <person name="Wang D."/>
            <person name="Huang X."/>
            <person name="Wang R."/>
            <person name="Lv J."/>
            <person name="Li Y."/>
            <person name="Zhang Z."/>
            <person name="Liu B."/>
            <person name="Lu W."/>
            <person name="Hui Y."/>
            <person name="Liang J."/>
            <person name="Zhou Z."/>
            <person name="Hou R."/>
            <person name="Li X."/>
            <person name="Liu Y."/>
            <person name="Li H."/>
            <person name="Ning X."/>
            <person name="Lin Y."/>
            <person name="Zhao L."/>
            <person name="Xing Q."/>
            <person name="Dou J."/>
            <person name="Li Y."/>
            <person name="Mao J."/>
            <person name="Guo H."/>
            <person name="Dou H."/>
            <person name="Li T."/>
            <person name="Mu C."/>
            <person name="Jiang W."/>
            <person name="Fu Q."/>
            <person name="Fu X."/>
            <person name="Miao Y."/>
            <person name="Liu J."/>
            <person name="Yu Q."/>
            <person name="Li R."/>
            <person name="Liao H."/>
            <person name="Li X."/>
            <person name="Kong Y."/>
            <person name="Jiang Z."/>
            <person name="Chourrout D."/>
            <person name="Li R."/>
            <person name="Bao Z."/>
        </authorList>
    </citation>
    <scope>NUCLEOTIDE SEQUENCE [LARGE SCALE GENOMIC DNA]</scope>
    <source>
        <strain evidence="4 5">PY_sf001</strain>
    </source>
</reference>
<protein>
    <submittedName>
        <fullName evidence="4">Uncharacterized protein</fullName>
    </submittedName>
</protein>
<dbReference type="Proteomes" id="UP000242188">
    <property type="component" value="Unassembled WGS sequence"/>
</dbReference>
<keyword evidence="3" id="KW-0732">Signal</keyword>
<feature type="chain" id="PRO_5012306994" evidence="3">
    <location>
        <begin position="37"/>
        <end position="526"/>
    </location>
</feature>
<dbReference type="OrthoDB" id="6162987at2759"/>
<keyword evidence="2" id="KW-0472">Membrane</keyword>
<evidence type="ECO:0000313" key="4">
    <source>
        <dbReference type="EMBL" id="OWF42218.1"/>
    </source>
</evidence>
<feature type="transmembrane region" description="Helical" evidence="2">
    <location>
        <begin position="207"/>
        <end position="227"/>
    </location>
</feature>
<proteinExistence type="predicted"/>